<sequence length="146" mass="15478">MKSMSSWPPLSAWLAVGIAGILGTEARYGLGLIFPESSTALPFTTLSINVLGSFLLGTLSGYWSKRSVRWWIRAGLGPGLLGSFTTFSAVVYAVDQFARAGSSALWVWYLILTMLLGCAAAWAGLFLGSRLPTGLAGHGHQAAEKP</sequence>
<dbReference type="PATRIC" id="fig|1618207.4.peg.1503"/>
<evidence type="ECO:0000256" key="10">
    <source>
        <dbReference type="HAMAP-Rule" id="MF_00454"/>
    </source>
</evidence>
<evidence type="ECO:0000256" key="9">
    <source>
        <dbReference type="ARBA" id="ARBA00049940"/>
    </source>
</evidence>
<dbReference type="HOGENOM" id="CLU_114342_1_1_11"/>
<proteinExistence type="inferred from homology"/>
<keyword evidence="2 10" id="KW-1003">Cell membrane</keyword>
<keyword evidence="3 10" id="KW-0812">Transmembrane</keyword>
<feature type="transmembrane region" description="Helical" evidence="10">
    <location>
        <begin position="70"/>
        <end position="94"/>
    </location>
</feature>
<dbReference type="GO" id="GO:0140114">
    <property type="term" value="P:cellular detoxification of fluoride"/>
    <property type="evidence" value="ECO:0007669"/>
    <property type="project" value="UniProtKB-UniRule"/>
</dbReference>
<evidence type="ECO:0000313" key="12">
    <source>
        <dbReference type="Proteomes" id="UP000061839"/>
    </source>
</evidence>
<feature type="binding site" evidence="10">
    <location>
        <position position="82"/>
    </location>
    <ligand>
        <name>Na(+)</name>
        <dbReference type="ChEBI" id="CHEBI:29101"/>
        <note>structural</note>
    </ligand>
</feature>
<keyword evidence="6 10" id="KW-0407">Ion channel</keyword>
<dbReference type="HAMAP" id="MF_00454">
    <property type="entry name" value="FluC"/>
    <property type="match status" value="1"/>
</dbReference>
<evidence type="ECO:0000256" key="1">
    <source>
        <dbReference type="ARBA" id="ARBA00004651"/>
    </source>
</evidence>
<keyword evidence="4 10" id="KW-1133">Transmembrane helix</keyword>
<dbReference type="GO" id="GO:0005886">
    <property type="term" value="C:plasma membrane"/>
    <property type="evidence" value="ECO:0007669"/>
    <property type="project" value="UniProtKB-SubCell"/>
</dbReference>
<comment type="similarity">
    <text evidence="7 10">Belongs to the fluoride channel Fluc/FEX (TC 1.A.43) family.</text>
</comment>
<gene>
    <name evidence="10" type="primary">fluC</name>
    <name evidence="10" type="synonym">crcB</name>
    <name evidence="11" type="ORF">UM93_07425</name>
</gene>
<keyword evidence="10" id="KW-0915">Sodium</keyword>
<protein>
    <recommendedName>
        <fullName evidence="10">Fluoride-specific ion channel FluC</fullName>
    </recommendedName>
</protein>
<comment type="activity regulation">
    <text evidence="10">Na(+) is not transported, but it plays an essential structural role and its presence is essential for fluoride channel function.</text>
</comment>
<reference evidence="11 12" key="1">
    <citation type="journal article" date="2015" name="Genome Announc.">
        <title>Complete Genome Sequencing of Protease-Producing Novel Arthrobacter sp. Strain IHBB 11108 Using PacBio Single-Molecule Real-Time Sequencing Technology.</title>
        <authorList>
            <person name="Kiran S."/>
            <person name="Swarnkar M.K."/>
            <person name="Pal M."/>
            <person name="Thakur R."/>
            <person name="Tewari R."/>
            <person name="Singh A.K."/>
            <person name="Gulati A."/>
        </authorList>
    </citation>
    <scope>NUCLEOTIDE SEQUENCE [LARGE SCALE GENOMIC DNA]</scope>
    <source>
        <strain evidence="11 12">IHBB 11108</strain>
    </source>
</reference>
<accession>A0A0D4BZ16</accession>
<dbReference type="RefSeq" id="WP_234399402.1">
    <property type="nucleotide sequence ID" value="NZ_CP011005.1"/>
</dbReference>
<comment type="function">
    <text evidence="9 10">Fluoride-specific ion channel. Important for reducing fluoride concentration in the cell, thus reducing its toxicity.</text>
</comment>
<comment type="subcellular location">
    <subcellularLocation>
        <location evidence="1 10">Cell membrane</location>
        <topology evidence="1 10">Multi-pass membrane protein</topology>
    </subcellularLocation>
</comment>
<evidence type="ECO:0000256" key="2">
    <source>
        <dbReference type="ARBA" id="ARBA00022475"/>
    </source>
</evidence>
<dbReference type="GO" id="GO:0062054">
    <property type="term" value="F:fluoride channel activity"/>
    <property type="evidence" value="ECO:0007669"/>
    <property type="project" value="UniProtKB-UniRule"/>
</dbReference>
<name>A0A0D4BZ16_9MICC</name>
<evidence type="ECO:0000256" key="4">
    <source>
        <dbReference type="ARBA" id="ARBA00022989"/>
    </source>
</evidence>
<organism evidence="11 12">
    <name type="scientific">Psychromicrobium lacuslunae</name>
    <dbReference type="NCBI Taxonomy" id="1618207"/>
    <lineage>
        <taxon>Bacteria</taxon>
        <taxon>Bacillati</taxon>
        <taxon>Actinomycetota</taxon>
        <taxon>Actinomycetes</taxon>
        <taxon>Micrococcales</taxon>
        <taxon>Micrococcaceae</taxon>
        <taxon>Psychromicrobium</taxon>
    </lineage>
</organism>
<dbReference type="GO" id="GO:0046872">
    <property type="term" value="F:metal ion binding"/>
    <property type="evidence" value="ECO:0007669"/>
    <property type="project" value="UniProtKB-KW"/>
</dbReference>
<comment type="catalytic activity">
    <reaction evidence="8">
        <text>fluoride(in) = fluoride(out)</text>
        <dbReference type="Rhea" id="RHEA:76159"/>
        <dbReference type="ChEBI" id="CHEBI:17051"/>
    </reaction>
    <physiologicalReaction direction="left-to-right" evidence="8">
        <dbReference type="Rhea" id="RHEA:76160"/>
    </physiologicalReaction>
</comment>
<evidence type="ECO:0000256" key="7">
    <source>
        <dbReference type="ARBA" id="ARBA00035120"/>
    </source>
</evidence>
<feature type="binding site" evidence="10">
    <location>
        <position position="85"/>
    </location>
    <ligand>
        <name>Na(+)</name>
        <dbReference type="ChEBI" id="CHEBI:29101"/>
        <note>structural</note>
    </ligand>
</feature>
<dbReference type="EMBL" id="CP011005">
    <property type="protein sequence ID" value="AJT41390.1"/>
    <property type="molecule type" value="Genomic_DNA"/>
</dbReference>
<evidence type="ECO:0000256" key="6">
    <source>
        <dbReference type="ARBA" id="ARBA00023303"/>
    </source>
</evidence>
<dbReference type="STRING" id="1618207.UM93_07425"/>
<feature type="transmembrane region" description="Helical" evidence="10">
    <location>
        <begin position="39"/>
        <end position="63"/>
    </location>
</feature>
<keyword evidence="10" id="KW-0479">Metal-binding</keyword>
<dbReference type="Pfam" id="PF02537">
    <property type="entry name" value="CRCB"/>
    <property type="match status" value="1"/>
</dbReference>
<evidence type="ECO:0000256" key="5">
    <source>
        <dbReference type="ARBA" id="ARBA00023136"/>
    </source>
</evidence>
<dbReference type="AlphaFoldDB" id="A0A0D4BZ16"/>
<evidence type="ECO:0000256" key="3">
    <source>
        <dbReference type="ARBA" id="ARBA00022692"/>
    </source>
</evidence>
<dbReference type="Proteomes" id="UP000061839">
    <property type="component" value="Chromosome"/>
</dbReference>
<keyword evidence="10" id="KW-0813">Transport</keyword>
<keyword evidence="5 10" id="KW-0472">Membrane</keyword>
<keyword evidence="12" id="KW-1185">Reference proteome</keyword>
<evidence type="ECO:0000313" key="11">
    <source>
        <dbReference type="EMBL" id="AJT41390.1"/>
    </source>
</evidence>
<evidence type="ECO:0000256" key="8">
    <source>
        <dbReference type="ARBA" id="ARBA00035585"/>
    </source>
</evidence>
<keyword evidence="10" id="KW-0406">Ion transport</keyword>
<dbReference type="KEGG" id="ari:UM93_07425"/>
<dbReference type="InterPro" id="IPR003691">
    <property type="entry name" value="FluC"/>
</dbReference>
<feature type="transmembrane region" description="Helical" evidence="10">
    <location>
        <begin position="106"/>
        <end position="127"/>
    </location>
</feature>